<dbReference type="InterPro" id="IPR036390">
    <property type="entry name" value="WH_DNA-bd_sf"/>
</dbReference>
<dbReference type="Proteomes" id="UP000019754">
    <property type="component" value="Unassembled WGS sequence"/>
</dbReference>
<dbReference type="InterPro" id="IPR000847">
    <property type="entry name" value="LysR_HTH_N"/>
</dbReference>
<evidence type="ECO:0000256" key="3">
    <source>
        <dbReference type="ARBA" id="ARBA00023125"/>
    </source>
</evidence>
<evidence type="ECO:0000313" key="7">
    <source>
        <dbReference type="Proteomes" id="UP000019754"/>
    </source>
</evidence>
<dbReference type="EMBL" id="AORC01000011">
    <property type="protein sequence ID" value="EYT49010.1"/>
    <property type="molecule type" value="Genomic_DNA"/>
</dbReference>
<dbReference type="Gene3D" id="1.10.10.10">
    <property type="entry name" value="Winged helix-like DNA-binding domain superfamily/Winged helix DNA-binding domain"/>
    <property type="match status" value="1"/>
</dbReference>
<dbReference type="SUPFAM" id="SSF53850">
    <property type="entry name" value="Periplasmic binding protein-like II"/>
    <property type="match status" value="1"/>
</dbReference>
<sequence>MELQQMRYMVAVAEERSFTRAAQRCFVVQSALSHQVKALETELGVRLFARSSRRVELTDAGERFLPSARAALEAAERAASEATAAAGTLRGTLAVGMIPTVTAIDVPVALHRFHDIHPEVRFTLEVLSSDDQEQAVIEGRLDVGILGLPADHIPRGVASRALLTEQLVAVLPAAHHEAGRTELCLQELAEEQFADFRSGSPGRAQSDQAFSAGGLHRQVVHEATTADLLLALVSQGLAVTLLPAGVVPEDPSLAVIPIADGPRRTQHLAWSDFNPRPTARAFVEMVAKG</sequence>
<protein>
    <submittedName>
        <fullName evidence="6">LysR family transcriptional regulator</fullName>
    </submittedName>
</protein>
<dbReference type="PANTHER" id="PTHR30346:SF28">
    <property type="entry name" value="HTH-TYPE TRANSCRIPTIONAL REGULATOR CYNR"/>
    <property type="match status" value="1"/>
</dbReference>
<organism evidence="6 7">
    <name type="scientific">Brachybacterium muris UCD-AY4</name>
    <dbReference type="NCBI Taxonomy" id="1249481"/>
    <lineage>
        <taxon>Bacteria</taxon>
        <taxon>Bacillati</taxon>
        <taxon>Actinomycetota</taxon>
        <taxon>Actinomycetes</taxon>
        <taxon>Micrococcales</taxon>
        <taxon>Dermabacteraceae</taxon>
        <taxon>Brachybacterium</taxon>
    </lineage>
</organism>
<evidence type="ECO:0000256" key="2">
    <source>
        <dbReference type="ARBA" id="ARBA00023015"/>
    </source>
</evidence>
<reference evidence="6 7" key="1">
    <citation type="journal article" date="2013" name="Genome Announc.">
        <title>Draft genome sequence of an Actinobacterium, Brachybacterium muris strain UCD-AY4.</title>
        <authorList>
            <person name="Lo J.R."/>
            <person name="Lang J.M."/>
            <person name="Darling A.E."/>
            <person name="Eisen J.A."/>
            <person name="Coil D.A."/>
        </authorList>
    </citation>
    <scope>NUCLEOTIDE SEQUENCE [LARGE SCALE GENOMIC DNA]</scope>
    <source>
        <strain evidence="6 7">UCD-AY4</strain>
    </source>
</reference>
<dbReference type="Gene3D" id="3.40.190.290">
    <property type="match status" value="1"/>
</dbReference>
<dbReference type="RefSeq" id="WP_031307129.1">
    <property type="nucleotide sequence ID" value="NZ_AORC01000011.1"/>
</dbReference>
<dbReference type="GO" id="GO:0003700">
    <property type="term" value="F:DNA-binding transcription factor activity"/>
    <property type="evidence" value="ECO:0007669"/>
    <property type="project" value="InterPro"/>
</dbReference>
<accession>A0A022KT88</accession>
<dbReference type="STRING" id="1249481.D641_0110285"/>
<dbReference type="PANTHER" id="PTHR30346">
    <property type="entry name" value="TRANSCRIPTIONAL DUAL REGULATOR HCAR-RELATED"/>
    <property type="match status" value="1"/>
</dbReference>
<feature type="domain" description="HTH lysR-type" evidence="5">
    <location>
        <begin position="1"/>
        <end position="58"/>
    </location>
</feature>
<proteinExistence type="inferred from homology"/>
<dbReference type="FunFam" id="1.10.10.10:FF:000001">
    <property type="entry name" value="LysR family transcriptional regulator"/>
    <property type="match status" value="1"/>
</dbReference>
<comment type="similarity">
    <text evidence="1">Belongs to the LysR transcriptional regulatory family.</text>
</comment>
<dbReference type="PRINTS" id="PR00039">
    <property type="entry name" value="HTHLYSR"/>
</dbReference>
<dbReference type="InterPro" id="IPR005119">
    <property type="entry name" value="LysR_subst-bd"/>
</dbReference>
<dbReference type="GO" id="GO:0003677">
    <property type="term" value="F:DNA binding"/>
    <property type="evidence" value="ECO:0007669"/>
    <property type="project" value="UniProtKB-KW"/>
</dbReference>
<evidence type="ECO:0000256" key="4">
    <source>
        <dbReference type="ARBA" id="ARBA00023163"/>
    </source>
</evidence>
<keyword evidence="3" id="KW-0238">DNA-binding</keyword>
<dbReference type="CDD" id="cd08436">
    <property type="entry name" value="PBP2_LTTR_like_3"/>
    <property type="match status" value="1"/>
</dbReference>
<dbReference type="PROSITE" id="PS50931">
    <property type="entry name" value="HTH_LYSR"/>
    <property type="match status" value="1"/>
</dbReference>
<evidence type="ECO:0000256" key="1">
    <source>
        <dbReference type="ARBA" id="ARBA00009437"/>
    </source>
</evidence>
<dbReference type="InterPro" id="IPR036388">
    <property type="entry name" value="WH-like_DNA-bd_sf"/>
</dbReference>
<dbReference type="HOGENOM" id="CLU_039613_6_4_11"/>
<keyword evidence="7" id="KW-1185">Reference proteome</keyword>
<gene>
    <name evidence="6" type="ORF">D641_0110285</name>
</gene>
<keyword evidence="2" id="KW-0805">Transcription regulation</keyword>
<evidence type="ECO:0000313" key="6">
    <source>
        <dbReference type="EMBL" id="EYT49010.1"/>
    </source>
</evidence>
<keyword evidence="4" id="KW-0804">Transcription</keyword>
<comment type="caution">
    <text evidence="6">The sequence shown here is derived from an EMBL/GenBank/DDBJ whole genome shotgun (WGS) entry which is preliminary data.</text>
</comment>
<dbReference type="Pfam" id="PF03466">
    <property type="entry name" value="LysR_substrate"/>
    <property type="match status" value="1"/>
</dbReference>
<name>A0A022KT88_9MICO</name>
<evidence type="ECO:0000259" key="5">
    <source>
        <dbReference type="PROSITE" id="PS50931"/>
    </source>
</evidence>
<dbReference type="GO" id="GO:0032993">
    <property type="term" value="C:protein-DNA complex"/>
    <property type="evidence" value="ECO:0007669"/>
    <property type="project" value="TreeGrafter"/>
</dbReference>
<dbReference type="AlphaFoldDB" id="A0A022KT88"/>
<dbReference type="SUPFAM" id="SSF46785">
    <property type="entry name" value="Winged helix' DNA-binding domain"/>
    <property type="match status" value="1"/>
</dbReference>
<dbReference type="Pfam" id="PF00126">
    <property type="entry name" value="HTH_1"/>
    <property type="match status" value="1"/>
</dbReference>